<dbReference type="EC" id="2.8.1.7" evidence="4"/>
<dbReference type="KEGG" id="mbac:BN1209_0517"/>
<comment type="function">
    <text evidence="2">Catalyzes the removal of elemental sulfur atoms from cysteine to produce alanine. Seems to participate in the biosynthesis of the nitrogenase metalloclusters by providing the inorganic sulfur required for the Fe-S core formation.</text>
</comment>
<evidence type="ECO:0000256" key="10">
    <source>
        <dbReference type="ARBA" id="ARBA00023231"/>
    </source>
</evidence>
<dbReference type="FunFam" id="3.40.640.10:FF:000084">
    <property type="entry name" value="IscS-like cysteine desulfurase"/>
    <property type="match status" value="1"/>
</dbReference>
<organism evidence="15 16">
    <name type="scientific">Candidatus Methylopumilus turicensis</name>
    <dbReference type="NCBI Taxonomy" id="1581680"/>
    <lineage>
        <taxon>Bacteria</taxon>
        <taxon>Pseudomonadati</taxon>
        <taxon>Pseudomonadota</taxon>
        <taxon>Betaproteobacteria</taxon>
        <taxon>Nitrosomonadales</taxon>
        <taxon>Methylophilaceae</taxon>
        <taxon>Candidatus Methylopumilus</taxon>
    </lineage>
</organism>
<evidence type="ECO:0000256" key="2">
    <source>
        <dbReference type="ARBA" id="ARBA00003120"/>
    </source>
</evidence>
<protein>
    <recommendedName>
        <fullName evidence="4">cysteine desulfurase</fullName>
        <ecNumber evidence="4">2.8.1.7</ecNumber>
    </recommendedName>
    <alternativeName>
        <fullName evidence="11">Nitrogenase metalloclusters biosynthesis protein NifS</fullName>
    </alternativeName>
</protein>
<feature type="domain" description="Aminotransferase class V" evidence="14">
    <location>
        <begin position="7"/>
        <end position="365"/>
    </location>
</feature>
<evidence type="ECO:0000256" key="13">
    <source>
        <dbReference type="RuleBase" id="RU004504"/>
    </source>
</evidence>
<dbReference type="STRING" id="1581680.BN1209_0517"/>
<dbReference type="OrthoDB" id="9808002at2"/>
<keyword evidence="10" id="KW-0535">Nitrogen fixation</keyword>
<dbReference type="InterPro" id="IPR000192">
    <property type="entry name" value="Aminotrans_V_dom"/>
</dbReference>
<proteinExistence type="inferred from homology"/>
<evidence type="ECO:0000256" key="1">
    <source>
        <dbReference type="ARBA" id="ARBA00001933"/>
    </source>
</evidence>
<dbReference type="PIRSF" id="PIRSF005572">
    <property type="entry name" value="NifS"/>
    <property type="match status" value="1"/>
</dbReference>
<name>A0A0B7ITI4_9PROT</name>
<dbReference type="PANTHER" id="PTHR11601">
    <property type="entry name" value="CYSTEINE DESULFURYLASE FAMILY MEMBER"/>
    <property type="match status" value="1"/>
</dbReference>
<dbReference type="RefSeq" id="WP_045750816.1">
    <property type="nucleotide sequence ID" value="NZ_LN794158.1"/>
</dbReference>
<reference evidence="16" key="1">
    <citation type="submission" date="2014-12" db="EMBL/GenBank/DDBJ databases">
        <authorList>
            <person name="Salcher M.M."/>
        </authorList>
    </citation>
    <scope>NUCLEOTIDE SEQUENCE [LARGE SCALE GENOMIC DNA]</scope>
    <source>
        <strain evidence="16">MMS-10A-171</strain>
    </source>
</reference>
<dbReference type="InterPro" id="IPR015421">
    <property type="entry name" value="PyrdxlP-dep_Trfase_major"/>
</dbReference>
<evidence type="ECO:0000256" key="12">
    <source>
        <dbReference type="ARBA" id="ARBA00050776"/>
    </source>
</evidence>
<keyword evidence="5 15" id="KW-0808">Transferase</keyword>
<dbReference type="PANTHER" id="PTHR11601:SF34">
    <property type="entry name" value="CYSTEINE DESULFURASE"/>
    <property type="match status" value="1"/>
</dbReference>
<evidence type="ECO:0000256" key="3">
    <source>
        <dbReference type="ARBA" id="ARBA00006490"/>
    </source>
</evidence>
<comment type="similarity">
    <text evidence="3">Belongs to the class-V pyridoxal-phosphate-dependent aminotransferase family. NifS/IscS subfamily.</text>
</comment>
<dbReference type="PROSITE" id="PS00595">
    <property type="entry name" value="AA_TRANSFER_CLASS_5"/>
    <property type="match status" value="1"/>
</dbReference>
<dbReference type="HOGENOM" id="CLU_003433_0_0_4"/>
<dbReference type="Gene3D" id="3.40.640.10">
    <property type="entry name" value="Type I PLP-dependent aspartate aminotransferase-like (Major domain)"/>
    <property type="match status" value="1"/>
</dbReference>
<evidence type="ECO:0000259" key="14">
    <source>
        <dbReference type="Pfam" id="PF00266"/>
    </source>
</evidence>
<evidence type="ECO:0000313" key="16">
    <source>
        <dbReference type="Proteomes" id="UP000056322"/>
    </source>
</evidence>
<evidence type="ECO:0000256" key="8">
    <source>
        <dbReference type="ARBA" id="ARBA00023004"/>
    </source>
</evidence>
<accession>A0A0B7ITI4</accession>
<sequence length="384" mass="40775">MSSQHAYFDNNSTTLLDERVLEAMLPHMQHQYGNATSRHMFGRSARQALDQAREQVADACGAHPSQVILTASGTEANNFAILGMAGTRENAKQIAVSAIEHPAVTRPAFALRERDYRVAVIATDHFGQVDPLSLQVALEKPSSLVSIMLANNETGVIQDIAALAEIAKVKGALFHTDAVQALGKIPVDFESLGVHAMTVSSHKINGPQGAGALILDKRVDIKPLLHGGGQEKGLRSGTENVAAIVGFGAACALIKQSLEARATNTQQLRDALNVGLKNMGASIFGEKSARLPNTSFFAFNEIEGETLVMALDRKGFAVASGSACSSDSTEPSHVLMAMGVTPDLARGAVRVSFGANNTQDELNRFLVALQGEVQRLRQLTALSA</sequence>
<dbReference type="Gene3D" id="1.10.260.50">
    <property type="match status" value="1"/>
</dbReference>
<evidence type="ECO:0000256" key="7">
    <source>
        <dbReference type="ARBA" id="ARBA00022898"/>
    </source>
</evidence>
<evidence type="ECO:0000256" key="6">
    <source>
        <dbReference type="ARBA" id="ARBA00022723"/>
    </source>
</evidence>
<dbReference type="InterPro" id="IPR015424">
    <property type="entry name" value="PyrdxlP-dep_Trfase"/>
</dbReference>
<keyword evidence="8" id="KW-0408">Iron</keyword>
<keyword evidence="16" id="KW-1185">Reference proteome</keyword>
<evidence type="ECO:0000256" key="4">
    <source>
        <dbReference type="ARBA" id="ARBA00012239"/>
    </source>
</evidence>
<keyword evidence="7" id="KW-0663">Pyridoxal phosphate</keyword>
<dbReference type="Pfam" id="PF00266">
    <property type="entry name" value="Aminotran_5"/>
    <property type="match status" value="1"/>
</dbReference>
<dbReference type="GO" id="GO:0031071">
    <property type="term" value="F:cysteine desulfurase activity"/>
    <property type="evidence" value="ECO:0007669"/>
    <property type="project" value="UniProtKB-EC"/>
</dbReference>
<dbReference type="InterPro" id="IPR016454">
    <property type="entry name" value="Cysteine_dSase"/>
</dbReference>
<dbReference type="InterPro" id="IPR020578">
    <property type="entry name" value="Aminotrans_V_PyrdxlP_BS"/>
</dbReference>
<dbReference type="GO" id="GO:0051536">
    <property type="term" value="F:iron-sulfur cluster binding"/>
    <property type="evidence" value="ECO:0007669"/>
    <property type="project" value="UniProtKB-KW"/>
</dbReference>
<evidence type="ECO:0000256" key="5">
    <source>
        <dbReference type="ARBA" id="ARBA00022679"/>
    </source>
</evidence>
<evidence type="ECO:0000256" key="11">
    <source>
        <dbReference type="ARBA" id="ARBA00031911"/>
    </source>
</evidence>
<comment type="catalytic activity">
    <reaction evidence="12">
        <text>(sulfur carrier)-H + L-cysteine = (sulfur carrier)-SH + L-alanine</text>
        <dbReference type="Rhea" id="RHEA:43892"/>
        <dbReference type="Rhea" id="RHEA-COMP:14737"/>
        <dbReference type="Rhea" id="RHEA-COMP:14739"/>
        <dbReference type="ChEBI" id="CHEBI:29917"/>
        <dbReference type="ChEBI" id="CHEBI:35235"/>
        <dbReference type="ChEBI" id="CHEBI:57972"/>
        <dbReference type="ChEBI" id="CHEBI:64428"/>
        <dbReference type="EC" id="2.8.1.7"/>
    </reaction>
</comment>
<dbReference type="GO" id="GO:0046872">
    <property type="term" value="F:metal ion binding"/>
    <property type="evidence" value="ECO:0007669"/>
    <property type="project" value="UniProtKB-KW"/>
</dbReference>
<dbReference type="EMBL" id="LN794158">
    <property type="protein sequence ID" value="CEN55563.1"/>
    <property type="molecule type" value="Genomic_DNA"/>
</dbReference>
<keyword evidence="9" id="KW-0411">Iron-sulfur</keyword>
<dbReference type="Proteomes" id="UP000056322">
    <property type="component" value="Chromosome 1"/>
</dbReference>
<keyword evidence="6" id="KW-0479">Metal-binding</keyword>
<dbReference type="Gene3D" id="3.90.1150.10">
    <property type="entry name" value="Aspartate Aminotransferase, domain 1"/>
    <property type="match status" value="1"/>
</dbReference>
<dbReference type="SUPFAM" id="SSF53383">
    <property type="entry name" value="PLP-dependent transferases"/>
    <property type="match status" value="1"/>
</dbReference>
<evidence type="ECO:0000313" key="15">
    <source>
        <dbReference type="EMBL" id="CEN55563.1"/>
    </source>
</evidence>
<gene>
    <name evidence="15" type="primary">iscS</name>
    <name evidence="15" type="ORF">BN1209_0517</name>
</gene>
<comment type="cofactor">
    <cofactor evidence="1 13">
        <name>pyridoxal 5'-phosphate</name>
        <dbReference type="ChEBI" id="CHEBI:597326"/>
    </cofactor>
</comment>
<evidence type="ECO:0000256" key="9">
    <source>
        <dbReference type="ARBA" id="ARBA00023014"/>
    </source>
</evidence>
<dbReference type="AlphaFoldDB" id="A0A0B7ITI4"/>
<dbReference type="InterPro" id="IPR015422">
    <property type="entry name" value="PyrdxlP-dep_Trfase_small"/>
</dbReference>